<dbReference type="PANTHER" id="PTHR43580:SF2">
    <property type="entry name" value="CYTOKINE-LIKE NUCLEAR FACTOR N-PAC"/>
    <property type="match status" value="1"/>
</dbReference>
<dbReference type="Pfam" id="PF09130">
    <property type="entry name" value="DUF1932"/>
    <property type="match status" value="1"/>
</dbReference>
<comment type="caution">
    <text evidence="4">The sequence shown here is derived from an EMBL/GenBank/DDBJ whole genome shotgun (WGS) entry which is preliminary data.</text>
</comment>
<dbReference type="InterPro" id="IPR006115">
    <property type="entry name" value="6PGDH_NADP-bd"/>
</dbReference>
<sequence>MYSPRAFSRLSHIRQPPVSRRWFSGVSRFSVHGNANNSKSSLITTIKGAQLELGKQKDALLILASRQFASWLQDEKFMGSLIEPFSASNQGTSGFHTLAAAVDGLQPLQPLGEIPHGFSFYRGNLESLFPNLWKDSQSKLSSNPKLQASLNFQLSPLNTFSSSTTCTMPLANTIFQNGRQSTLLATRWSRSGNTMVQAEVAEKQTQDVCFHHDLASAETAVEAPLVPITAPRKILSGLGNIIRQIEVNDQPTPASKELETAVQTLFDRRLNEGHEFPPGPVGVWAVVVPPSAKQSEDVELLREWASRLNENSTAEDEWKHALDTKGFMRGLLSHGTRVYRILSGGGGWGKKQGLLSLDPETKYSPSSEEEDLDSFIRSFSSQHDGKAQEGVVAPGSYVQYFVSPPATAKPALSPTQSSFASVAFGASESALAEDTASTEGPSGWEIVPGHFGAVSSHGLFIASQGNKLAHTTETKLDVPDTWIGVISIGDMGVGIAKLLIAKGFEVATNVKGRSEDTIQRARDAGVELIDSDFDLASQCAAVLSVVPPRDAEATADRIIDALQGTTRHVPLYFIDMNAVAPSTCKSMAAAFTRSRVPAVFIDACIIGAPPRLRSAPNAGTNVSSSSAPPTEDGDDWIVPGMPMSGPDTLVNFPGGAEGLGARLSAVLGGKHISPEIGAASGLKMCFASMSKGFTAIATQSFTTASRLGVLDNLREELSARLPTHLQFAEKGVTTMPPKAYRWVREMEEISKTHSEEGGFGPEMFLGAAGVYKAVEDSPLGAEKIGKRKRGTTLEDVAAAVTEGFETKKKKTD</sequence>
<dbReference type="InterPro" id="IPR015814">
    <property type="entry name" value="Pgluconate_DH_NAD-bd_C"/>
</dbReference>
<reference evidence="4 5" key="1">
    <citation type="submission" date="2019-12" db="EMBL/GenBank/DDBJ databases">
        <title>A genome sequence resource for the geographically widespread anthracnose pathogen Colletotrichum asianum.</title>
        <authorList>
            <person name="Meng Y."/>
        </authorList>
    </citation>
    <scope>NUCLEOTIDE SEQUENCE [LARGE SCALE GENOMIC DNA]</scope>
    <source>
        <strain evidence="4 5">ICMP 18580</strain>
    </source>
</reference>
<keyword evidence="5" id="KW-1185">Reference proteome</keyword>
<feature type="domain" description="Phosphogluconate dehydrogenase NAD-binding putative C-terminal" evidence="3">
    <location>
        <begin position="704"/>
        <end position="774"/>
    </location>
</feature>
<dbReference type="EMBL" id="WOWK01000001">
    <property type="protein sequence ID" value="KAF0332348.1"/>
    <property type="molecule type" value="Genomic_DNA"/>
</dbReference>
<dbReference type="GO" id="GO:0031491">
    <property type="term" value="F:nucleosome binding"/>
    <property type="evidence" value="ECO:0007669"/>
    <property type="project" value="TreeGrafter"/>
</dbReference>
<dbReference type="Gene3D" id="3.40.50.720">
    <property type="entry name" value="NAD(P)-binding Rossmann-like Domain"/>
    <property type="match status" value="1"/>
</dbReference>
<evidence type="ECO:0000259" key="2">
    <source>
        <dbReference type="Pfam" id="PF03446"/>
    </source>
</evidence>
<dbReference type="Proteomes" id="UP000434172">
    <property type="component" value="Unassembled WGS sequence"/>
</dbReference>
<accession>A0A8H3ZUE6</accession>
<proteinExistence type="inferred from homology"/>
<organism evidence="4 5">
    <name type="scientific">Colletotrichum asianum</name>
    <dbReference type="NCBI Taxonomy" id="702518"/>
    <lineage>
        <taxon>Eukaryota</taxon>
        <taxon>Fungi</taxon>
        <taxon>Dikarya</taxon>
        <taxon>Ascomycota</taxon>
        <taxon>Pezizomycotina</taxon>
        <taxon>Sordariomycetes</taxon>
        <taxon>Hypocreomycetidae</taxon>
        <taxon>Glomerellales</taxon>
        <taxon>Glomerellaceae</taxon>
        <taxon>Colletotrichum</taxon>
        <taxon>Colletotrichum gloeosporioides species complex</taxon>
    </lineage>
</organism>
<dbReference type="GO" id="GO:0050661">
    <property type="term" value="F:NADP binding"/>
    <property type="evidence" value="ECO:0007669"/>
    <property type="project" value="InterPro"/>
</dbReference>
<evidence type="ECO:0000313" key="5">
    <source>
        <dbReference type="Proteomes" id="UP000434172"/>
    </source>
</evidence>
<comment type="similarity">
    <text evidence="1">Belongs to the HIBADH-related family. NP60 subfamily.</text>
</comment>
<dbReference type="GO" id="GO:0003677">
    <property type="term" value="F:DNA binding"/>
    <property type="evidence" value="ECO:0007669"/>
    <property type="project" value="TreeGrafter"/>
</dbReference>
<gene>
    <name evidence="4" type="ORF">GQ607_000364</name>
</gene>
<dbReference type="AlphaFoldDB" id="A0A8H3ZUE6"/>
<dbReference type="PANTHER" id="PTHR43580">
    <property type="entry name" value="OXIDOREDUCTASE GLYR1-RELATED"/>
    <property type="match status" value="1"/>
</dbReference>
<evidence type="ECO:0000313" key="4">
    <source>
        <dbReference type="EMBL" id="KAF0332348.1"/>
    </source>
</evidence>
<dbReference type="InterPro" id="IPR036291">
    <property type="entry name" value="NAD(P)-bd_dom_sf"/>
</dbReference>
<dbReference type="InterPro" id="IPR051265">
    <property type="entry name" value="HIBADH-related_NP60_sf"/>
</dbReference>
<protein>
    <submittedName>
        <fullName evidence="4">V-type c subunit family protein</fullName>
    </submittedName>
</protein>
<dbReference type="SUPFAM" id="SSF51735">
    <property type="entry name" value="NAD(P)-binding Rossmann-fold domains"/>
    <property type="match status" value="1"/>
</dbReference>
<dbReference type="InterPro" id="IPR008927">
    <property type="entry name" value="6-PGluconate_DH-like_C_sf"/>
</dbReference>
<dbReference type="Gene3D" id="1.10.1040.10">
    <property type="entry name" value="N-(1-d-carboxylethyl)-l-norvaline Dehydrogenase, domain 2"/>
    <property type="match status" value="1"/>
</dbReference>
<evidence type="ECO:0000256" key="1">
    <source>
        <dbReference type="ARBA" id="ARBA00007598"/>
    </source>
</evidence>
<dbReference type="GO" id="GO:0140673">
    <property type="term" value="P:transcription elongation-coupled chromatin remodeling"/>
    <property type="evidence" value="ECO:0007669"/>
    <property type="project" value="TreeGrafter"/>
</dbReference>
<dbReference type="InterPro" id="IPR013328">
    <property type="entry name" value="6PGD_dom2"/>
</dbReference>
<dbReference type="OrthoDB" id="9988102at2759"/>
<feature type="domain" description="6-phosphogluconate dehydrogenase NADP-binding" evidence="2">
    <location>
        <begin position="483"/>
        <end position="608"/>
    </location>
</feature>
<evidence type="ECO:0000259" key="3">
    <source>
        <dbReference type="Pfam" id="PF09130"/>
    </source>
</evidence>
<dbReference type="Pfam" id="PF03446">
    <property type="entry name" value="NAD_binding_2"/>
    <property type="match status" value="1"/>
</dbReference>
<dbReference type="GO" id="GO:0000785">
    <property type="term" value="C:chromatin"/>
    <property type="evidence" value="ECO:0007669"/>
    <property type="project" value="TreeGrafter"/>
</dbReference>
<dbReference type="SUPFAM" id="SSF48179">
    <property type="entry name" value="6-phosphogluconate dehydrogenase C-terminal domain-like"/>
    <property type="match status" value="1"/>
</dbReference>
<name>A0A8H3ZUE6_9PEZI</name>